<dbReference type="PANTHER" id="PTHR11319:SF35">
    <property type="entry name" value="OUTER MEMBRANE PROTEIN PMPC-RELATED"/>
    <property type="match status" value="1"/>
</dbReference>
<dbReference type="KEGG" id="tet:TTHERM_000225808"/>
<reference evidence="10" key="1">
    <citation type="journal article" date="2006" name="PLoS Biol.">
        <title>Macronuclear genome sequence of the ciliate Tetrahymena thermophila, a model eukaryote.</title>
        <authorList>
            <person name="Eisen J.A."/>
            <person name="Coyne R.S."/>
            <person name="Wu M."/>
            <person name="Wu D."/>
            <person name="Thiagarajan M."/>
            <person name="Wortman J.R."/>
            <person name="Badger J.H."/>
            <person name="Ren Q."/>
            <person name="Amedeo P."/>
            <person name="Jones K.M."/>
            <person name="Tallon L.J."/>
            <person name="Delcher A.L."/>
            <person name="Salzberg S.L."/>
            <person name="Silva J.C."/>
            <person name="Haas B.J."/>
            <person name="Majoros W.H."/>
            <person name="Farzad M."/>
            <person name="Carlton J.M."/>
            <person name="Smith R.K. Jr."/>
            <person name="Garg J."/>
            <person name="Pearlman R.E."/>
            <person name="Karrer K.M."/>
            <person name="Sun L."/>
            <person name="Manning G."/>
            <person name="Elde N.C."/>
            <person name="Turkewitz A.P."/>
            <person name="Asai D.J."/>
            <person name="Wilkes D.E."/>
            <person name="Wang Y."/>
            <person name="Cai H."/>
            <person name="Collins K."/>
            <person name="Stewart B.A."/>
            <person name="Lee S.R."/>
            <person name="Wilamowska K."/>
            <person name="Weinberg Z."/>
            <person name="Ruzzo W.L."/>
            <person name="Wloga D."/>
            <person name="Gaertig J."/>
            <person name="Frankel J."/>
            <person name="Tsao C.-C."/>
            <person name="Gorovsky M.A."/>
            <person name="Keeling P.J."/>
            <person name="Waller R.F."/>
            <person name="Patron N.J."/>
            <person name="Cherry J.M."/>
            <person name="Stover N.A."/>
            <person name="Krieger C.J."/>
            <person name="del Toro C."/>
            <person name="Ryder H.F."/>
            <person name="Williamson S.C."/>
            <person name="Barbeau R.A."/>
            <person name="Hamilton E.P."/>
            <person name="Orias E."/>
        </authorList>
    </citation>
    <scope>NUCLEOTIDE SEQUENCE [LARGE SCALE GENOMIC DNA]</scope>
    <source>
        <strain evidence="10">SB210</strain>
    </source>
</reference>
<organism evidence="9 10">
    <name type="scientific">Tetrahymena thermophila (strain SB210)</name>
    <dbReference type="NCBI Taxonomy" id="312017"/>
    <lineage>
        <taxon>Eukaryota</taxon>
        <taxon>Sar</taxon>
        <taxon>Alveolata</taxon>
        <taxon>Ciliophora</taxon>
        <taxon>Intramacronucleata</taxon>
        <taxon>Oligohymenophorea</taxon>
        <taxon>Hymenostomatida</taxon>
        <taxon>Tetrahymenina</taxon>
        <taxon>Tetrahymenidae</taxon>
        <taxon>Tetrahymena</taxon>
    </lineage>
</organism>
<evidence type="ECO:0000256" key="2">
    <source>
        <dbReference type="ARBA" id="ARBA00004442"/>
    </source>
</evidence>
<keyword evidence="5" id="KW-0732">Signal</keyword>
<keyword evidence="6 8" id="KW-0472">Membrane</keyword>
<evidence type="ECO:0000313" key="9">
    <source>
        <dbReference type="EMBL" id="EWS74720.1"/>
    </source>
</evidence>
<dbReference type="PANTHER" id="PTHR11319">
    <property type="entry name" value="G PROTEIN-COUPLED RECEPTOR-RELATED"/>
    <property type="match status" value="1"/>
</dbReference>
<dbReference type="RefSeq" id="XP_012652721.1">
    <property type="nucleotide sequence ID" value="XM_012797267.1"/>
</dbReference>
<keyword evidence="8 9" id="KW-0812">Transmembrane</keyword>
<dbReference type="SUPFAM" id="SSF101898">
    <property type="entry name" value="NHL repeat"/>
    <property type="match status" value="1"/>
</dbReference>
<evidence type="ECO:0000256" key="8">
    <source>
        <dbReference type="SAM" id="Phobius"/>
    </source>
</evidence>
<dbReference type="EMBL" id="GG662718">
    <property type="protein sequence ID" value="EWS74720.1"/>
    <property type="molecule type" value="Genomic_DNA"/>
</dbReference>
<feature type="transmembrane region" description="Helical" evidence="8">
    <location>
        <begin position="1911"/>
        <end position="1931"/>
    </location>
</feature>
<accession>W7X5T2</accession>
<feature type="transmembrane region" description="Helical" evidence="8">
    <location>
        <begin position="1988"/>
        <end position="2005"/>
    </location>
</feature>
<evidence type="ECO:0000256" key="7">
    <source>
        <dbReference type="ARBA" id="ARBA00023237"/>
    </source>
</evidence>
<proteinExistence type="predicted"/>
<feature type="transmembrane region" description="Helical" evidence="8">
    <location>
        <begin position="2073"/>
        <end position="2091"/>
    </location>
</feature>
<dbReference type="InParanoid" id="W7X5T2"/>
<keyword evidence="4" id="KW-0964">Secreted</keyword>
<dbReference type="SUPFAM" id="SSF69322">
    <property type="entry name" value="Tricorn protease domain 2"/>
    <property type="match status" value="1"/>
</dbReference>
<keyword evidence="7" id="KW-0998">Cell outer membrane</keyword>
<evidence type="ECO:0000256" key="4">
    <source>
        <dbReference type="ARBA" id="ARBA00022525"/>
    </source>
</evidence>
<dbReference type="NCBIfam" id="TIGR01376">
    <property type="entry name" value="POMP_repeat"/>
    <property type="match status" value="2"/>
</dbReference>
<dbReference type="GeneID" id="24437894"/>
<evidence type="ECO:0000256" key="6">
    <source>
        <dbReference type="ARBA" id="ARBA00023136"/>
    </source>
</evidence>
<name>W7X5T2_TETTS</name>
<dbReference type="Proteomes" id="UP000009168">
    <property type="component" value="Unassembled WGS sequence"/>
</dbReference>
<dbReference type="SUPFAM" id="SSF50998">
    <property type="entry name" value="Quinoprotein alcohol dehydrogenase-like"/>
    <property type="match status" value="1"/>
</dbReference>
<evidence type="ECO:0000313" key="10">
    <source>
        <dbReference type="Proteomes" id="UP000009168"/>
    </source>
</evidence>
<keyword evidence="10" id="KW-1185">Reference proteome</keyword>
<evidence type="ECO:0000256" key="5">
    <source>
        <dbReference type="ARBA" id="ARBA00022729"/>
    </source>
</evidence>
<protein>
    <submittedName>
        <fullName evidence="9">Transmembrane protein, putative</fullName>
    </submittedName>
</protein>
<feature type="transmembrane region" description="Helical" evidence="8">
    <location>
        <begin position="2045"/>
        <end position="2067"/>
    </location>
</feature>
<dbReference type="GO" id="GO:0005576">
    <property type="term" value="C:extracellular region"/>
    <property type="evidence" value="ECO:0007669"/>
    <property type="project" value="UniProtKB-SubCell"/>
</dbReference>
<feature type="transmembrane region" description="Helical" evidence="8">
    <location>
        <begin position="1819"/>
        <end position="1844"/>
    </location>
</feature>
<evidence type="ECO:0000256" key="3">
    <source>
        <dbReference type="ARBA" id="ARBA00004613"/>
    </source>
</evidence>
<sequence>MNNLNQLQIYKLIQSNTSFNLEYYTNFSLISSQKLLKLQKQYQNQYDQILEGDQQYEIALMNSQIQIIRQNFIYNSQLEGKIIDNYQMPYPTPSSQVNSLVLIYQPSLLLSCHQNGDILFYDTSSGIDFKLINKIQNQQAQCLQIGRFNNNYVVVQMSDSILLIDPYLQQVINSNKNLNNINSLSINYDKVAISYNNCIIILSPIFQQLFNLCDDSYFLNVQSVFLNNDLKLYVQTSQAISIYQTIIQQSSQQQESSSQSVIQINSITLKSSITYFNCIVLFKSDQDKINNIYSIDEIVIYDSQFSFSIFDSSLQLIHKVSNIALSSVNQAKRVVNDNTAYFLIGYSKSANPVVRIHGITKTSEVSFANDFTFQYSPFIDDPIKNVNQAGKVYYHVKHIMQLNFFSLHEEYQMDFDRNITYTCGHDYIYGATQTTQVKLQIGSSNNYLDYVGTQQGLSGALKYQLKRYEILSTSNIFSGSHSNDQIQQVLQSTNLYMYFVITSYQISSFNLFTNQFIELLSPQLSSDPPFTSISEILILKSIICWNSNQILLSTYGSINQKYYFKGFSQINGWVFDDVNNYFFIYGSSLAKLDTKLKYLLNISNESQNLNFIVCHNTQNTIICSNSPSQFSIIDKKKNTIQIVQVNGFQSQFKIGLDEAQQNIYLYDTQVYIYNLQGVFNQVISLNANTLNTFEVQTAYVIFSSYQYMAFLDRKSFSLESQIVAPSGLSILKYIYLKELSEIMLYCNNSLFAQIYIYSIPSGTLAGKISGVFSWNKVGVVIDMAYDSDQTKVLYLDDTGNFYIYELYNEYTLLNNYKFTEIYDRNESLLGFTFNREYNNIFVYSKTSIYQINYSKTGVKYEFGLKEPWNLFTSIPISQYETQFIVVNNNNNIFKYKNLTMQYENTLNQQPIDVVYDPSLDVLVYAFSNHLSFTFELNQYRDILLVGFSNGQLLQYSLNNQYSKYYTISDTQAISISVIKIIIDDDNQQQQQAIAVTNGGQAILIDLNNNLLIKKIDLISLVNEDNQVNLQGLIYDKVYSRYIFYFSGQKKAYVWNFMSNQQENFLMLPNDQANNIKQTNLWILTSCYYQINVYSKAKNIQLFNIIKRNIFRDSIMDYQVINDNQIIILLQSRFEIFLIQESKSMLIYQQQSVYPRFLGYIYNQVKNFLKIYMLDSTKLYEANISLGIYEDNTVTQCASIIITSPQNQTDNNLILAQDTFQNIQQQILYLSNYSLVFQNSNQTQSISMNQNIQKIICNYTQNNQQITLMDDILQFESFISNNNSLNSQPIYEIRSSIVEINNLTHSQNQGNFMISLSNQVKISNSQFIQNYAQNGGAIYFQGILSQIQINSSQFFGNQANSSGGAIYMEDIGSCEVIFNANSTVQNNTALIGGGIRIVKKNADKLILPQKYPFQHNVFNNKAEIYGDDSTTYLQNLIFQNYKIPDEQASYNFSFSDNQNDVPLNYQSQYQKSISISNFQSGGYLVLRIYIVDNYNRYLSFSKEYLTQGLYPQEVELELKGIEVLIDNLNNQQTQLIGEKILNYNQYDTNSKSYELTGLSIYGKLETQQIFSISSSVFSLSQNQKTILMQIQFRKCLLGEIIEEQTTQISICKQCYVGSYQLIDPQTLLQQSLIKQQDTVKNQCNYCPLSASFCQGSIIILKNDYWRSGNNSDEILECNTYTNSCQAENPQSFEGCVQGYIGPLCEQCDITGEIWESGRYTQQINLGFLFINQFLYSQTCYYLRAMKMFPISKNSVKDYSGFYIKIIVNYLQLSSLLIQQPQIIPASFDALGNFIGKSNKQVSLGIDCMISKDAFNNLGKVVIYALIQSLIPLVFIVFMCISLFVIQQIRQKWIKKYHYWTLFQILYIFFQLEQIQYFSNSLTCRQIGSQKYNPNDLTQLCEQEHIQVFIKPFSLIILFGWSIMPLTFLYQLYKKKNKLDECHTKYSFGFFYGELKSKYYFWEFVRMYLKVTLVYLHIFLSNSLLNFSEVLVIVIVGAYIIAVFYFQPFVSKQISKSEIIAYAFIILKILLKILAQDLNSSQFIIELSILIIDYILFVSLIGIILINKIQNQQSILGKVLIAIIFKILPTSIAKKAINFRKVSLKAYFRWKFIRSNIYCIIQQKANQNIDNIKDKFTNGSKQSQNQQQSHLVYFQNSSINTNCYSQQSSPKQLIDNLKKKRNFQIQDNNYPNQQINLDYVNEDQDQSQGDDQTEQLDPKKVQQYNFQTRPSVYNPQINIDLFI</sequence>
<dbReference type="InterPro" id="IPR011047">
    <property type="entry name" value="Quinoprotein_ADH-like_sf"/>
</dbReference>
<comment type="subcellular location">
    <subcellularLocation>
        <location evidence="1">Cell envelope</location>
    </subcellularLocation>
    <subcellularLocation>
        <location evidence="2">Cell outer membrane</location>
    </subcellularLocation>
    <subcellularLocation>
        <location evidence="3">Secreted</location>
    </subcellularLocation>
</comment>
<keyword evidence="8" id="KW-1133">Transmembrane helix</keyword>
<dbReference type="InterPro" id="IPR003368">
    <property type="entry name" value="POMP_repeat"/>
</dbReference>
<gene>
    <name evidence="9" type="ORF">TTHERM_000225808</name>
</gene>
<feature type="transmembrane region" description="Helical" evidence="8">
    <location>
        <begin position="2017"/>
        <end position="2033"/>
    </location>
</feature>
<dbReference type="Pfam" id="PF02415">
    <property type="entry name" value="Chlam_PMP"/>
    <property type="match status" value="1"/>
</dbReference>
<evidence type="ECO:0000256" key="1">
    <source>
        <dbReference type="ARBA" id="ARBA00004196"/>
    </source>
</evidence>